<evidence type="ECO:0000256" key="3">
    <source>
        <dbReference type="SAM" id="SignalP"/>
    </source>
</evidence>
<feature type="transmembrane region" description="Helical" evidence="2">
    <location>
        <begin position="413"/>
        <end position="432"/>
    </location>
</feature>
<evidence type="ECO:0000256" key="1">
    <source>
        <dbReference type="SAM" id="MobiDB-lite"/>
    </source>
</evidence>
<feature type="domain" description="DUF2207" evidence="4">
    <location>
        <begin position="27"/>
        <end position="216"/>
    </location>
</feature>
<dbReference type="InterPro" id="IPR018702">
    <property type="entry name" value="DUF2207"/>
</dbReference>
<keyword evidence="2" id="KW-0812">Transmembrane</keyword>
<reference evidence="7" key="1">
    <citation type="journal article" date="2019" name="Int. J. Syst. Evol. Microbiol.">
        <title>The Global Catalogue of Microorganisms (GCM) 10K type strain sequencing project: providing services to taxonomists for standard genome sequencing and annotation.</title>
        <authorList>
            <consortium name="The Broad Institute Genomics Platform"/>
            <consortium name="The Broad Institute Genome Sequencing Center for Infectious Disease"/>
            <person name="Wu L."/>
            <person name="Ma J."/>
        </authorList>
    </citation>
    <scope>NUCLEOTIDE SEQUENCE [LARGE SCALE GENOMIC DNA]</scope>
    <source>
        <strain evidence="7">KCTC 42281</strain>
    </source>
</reference>
<proteinExistence type="predicted"/>
<keyword evidence="2" id="KW-1133">Transmembrane helix</keyword>
<comment type="caution">
    <text evidence="6">The sequence shown here is derived from an EMBL/GenBank/DDBJ whole genome shotgun (WGS) entry which is preliminary data.</text>
</comment>
<dbReference type="Pfam" id="PF09972">
    <property type="entry name" value="DUF2207"/>
    <property type="match status" value="1"/>
</dbReference>
<evidence type="ECO:0000259" key="4">
    <source>
        <dbReference type="Pfam" id="PF09972"/>
    </source>
</evidence>
<organism evidence="6 7">
    <name type="scientific">Devosia honganensis</name>
    <dbReference type="NCBI Taxonomy" id="1610527"/>
    <lineage>
        <taxon>Bacteria</taxon>
        <taxon>Pseudomonadati</taxon>
        <taxon>Pseudomonadota</taxon>
        <taxon>Alphaproteobacteria</taxon>
        <taxon>Hyphomicrobiales</taxon>
        <taxon>Devosiaceae</taxon>
        <taxon>Devosia</taxon>
    </lineage>
</organism>
<accession>A0ABV7X5L8</accession>
<protein>
    <submittedName>
        <fullName evidence="6">DUF2207 domain-containing protein</fullName>
    </submittedName>
</protein>
<dbReference type="RefSeq" id="WP_380097182.1">
    <property type="nucleotide sequence ID" value="NZ_JBHRYD010000010.1"/>
</dbReference>
<keyword evidence="2" id="KW-0472">Membrane</keyword>
<feature type="domain" description="Predicted membrane protein YciQ-like C-terminal" evidence="5">
    <location>
        <begin position="274"/>
        <end position="553"/>
    </location>
</feature>
<feature type="chain" id="PRO_5046123720" evidence="3">
    <location>
        <begin position="24"/>
        <end position="637"/>
    </location>
</feature>
<evidence type="ECO:0000259" key="5">
    <source>
        <dbReference type="Pfam" id="PF20990"/>
    </source>
</evidence>
<feature type="transmembrane region" description="Helical" evidence="2">
    <location>
        <begin position="468"/>
        <end position="490"/>
    </location>
</feature>
<sequence>MRLSARLLAALFLLLALAVPSLAREEIRAMASDVTLRADGSVLVVETMDIRAEGNRIRRGIYRDIPVTMLGDAGNKIRIDIDVRSVTRDGSPEAFRVERMGDFRRIWIGDSANLLARGDHRYVVTYAMERMARPIEGGDELYWNATGNYWDFPILSAVARVSLPEGAVIDRLAAYTGAVGSSESAVTITRQSDGSAIFRSRRELAPGEGMTVAVSFQKGIVTYPEGLEGLLQALSDLREVWLPIGAVLLLLLYNFTAWLRVGRDPPRGTIIPLFHPPKGFSPALAHYVHNWGFANSGWTAMTAAIFNLGVKGLVLIDNTDKTLTVSATGKQPDEKLSSGEEVLFSYFSARGSVSFDKANGTALGTKRTEFVGAITRENRSLWFNNNIMFAVISFFLAGIMLLLMVIYDVLDPGWLIIGAAGGIFIGVIGSLIFNTLRSGGWQRYLVIAFVGIFAFNLGGGLLDSLTNLTIDTATLAAGSLVAISLVFTILMRAPTVQGRKIMDEIEGFKLYLETAEKNRLNIVDEPPMTIDRFERILPYAIALGVEKPWSEHFEAELQRNAVADATEKSYSPHFYSGSNAFSSGGISRAVSTASSGMAAAMIAAQPVQASSSGTGGGGGGGGGFSGGGGGGGGGGGW</sequence>
<evidence type="ECO:0000313" key="7">
    <source>
        <dbReference type="Proteomes" id="UP001595613"/>
    </source>
</evidence>
<gene>
    <name evidence="6" type="ORF">ACFOOL_11450</name>
</gene>
<feature type="transmembrane region" description="Helical" evidence="2">
    <location>
        <begin position="444"/>
        <end position="462"/>
    </location>
</feature>
<evidence type="ECO:0000313" key="6">
    <source>
        <dbReference type="EMBL" id="MFC3705370.1"/>
    </source>
</evidence>
<dbReference type="InterPro" id="IPR048389">
    <property type="entry name" value="YciQ-like_C"/>
</dbReference>
<keyword evidence="3" id="KW-0732">Signal</keyword>
<evidence type="ECO:0000256" key="2">
    <source>
        <dbReference type="SAM" id="Phobius"/>
    </source>
</evidence>
<feature type="signal peptide" evidence="3">
    <location>
        <begin position="1"/>
        <end position="23"/>
    </location>
</feature>
<keyword evidence="7" id="KW-1185">Reference proteome</keyword>
<feature type="region of interest" description="Disordered" evidence="1">
    <location>
        <begin position="608"/>
        <end position="637"/>
    </location>
</feature>
<feature type="transmembrane region" description="Helical" evidence="2">
    <location>
        <begin position="240"/>
        <end position="259"/>
    </location>
</feature>
<name>A0ABV7X5L8_9HYPH</name>
<feature type="transmembrane region" description="Helical" evidence="2">
    <location>
        <begin position="386"/>
        <end position="407"/>
    </location>
</feature>
<dbReference type="EMBL" id="JBHRYD010000010">
    <property type="protein sequence ID" value="MFC3705370.1"/>
    <property type="molecule type" value="Genomic_DNA"/>
</dbReference>
<dbReference type="Pfam" id="PF20990">
    <property type="entry name" value="DUF2207_C"/>
    <property type="match status" value="1"/>
</dbReference>
<dbReference type="Proteomes" id="UP001595613">
    <property type="component" value="Unassembled WGS sequence"/>
</dbReference>
<feature type="compositionally biased region" description="Gly residues" evidence="1">
    <location>
        <begin position="613"/>
        <end position="637"/>
    </location>
</feature>